<proteinExistence type="predicted"/>
<sequence>MVSVLALTSCSSDKDEHEGWLSVAEAKAEYVAHSKTLTLPPESKWPTETLAMVGSEEPDPEKDGKDYSVRIEPGGGRANADEYWLCTWQRQLLKEGLPKSEQSAAVKEIAKFKEAAVYKNDSDRRDRFDGPFKKAEAGDYDSMIIEFPEQCADRLK</sequence>
<evidence type="ECO:0000313" key="3">
    <source>
        <dbReference type="Proteomes" id="UP000253868"/>
    </source>
</evidence>
<evidence type="ECO:0000313" key="2">
    <source>
        <dbReference type="EMBL" id="AXG78428.1"/>
    </source>
</evidence>
<dbReference type="KEGG" id="spad:DVK44_12715"/>
<protein>
    <submittedName>
        <fullName evidence="2">Uncharacterized protein</fullName>
    </submittedName>
</protein>
<reference evidence="3" key="1">
    <citation type="submission" date="2018-07" db="EMBL/GenBank/DDBJ databases">
        <authorList>
            <person name="Zhao J."/>
        </authorList>
    </citation>
    <scope>NUCLEOTIDE SEQUENCE [LARGE SCALE GENOMIC DNA]</scope>
    <source>
        <strain evidence="3">GSSD-12</strain>
    </source>
</reference>
<dbReference type="EMBL" id="CP031194">
    <property type="protein sequence ID" value="AXG78428.1"/>
    <property type="molecule type" value="Genomic_DNA"/>
</dbReference>
<organism evidence="2 3">
    <name type="scientific">Streptomyces paludis</name>
    <dbReference type="NCBI Taxonomy" id="2282738"/>
    <lineage>
        <taxon>Bacteria</taxon>
        <taxon>Bacillati</taxon>
        <taxon>Actinomycetota</taxon>
        <taxon>Actinomycetes</taxon>
        <taxon>Kitasatosporales</taxon>
        <taxon>Streptomycetaceae</taxon>
        <taxon>Streptomyces</taxon>
    </lineage>
</organism>
<gene>
    <name evidence="2" type="ORF">DVK44_12715</name>
</gene>
<feature type="region of interest" description="Disordered" evidence="1">
    <location>
        <begin position="53"/>
        <end position="72"/>
    </location>
</feature>
<evidence type="ECO:0000256" key="1">
    <source>
        <dbReference type="SAM" id="MobiDB-lite"/>
    </source>
</evidence>
<keyword evidence="3" id="KW-1185">Reference proteome</keyword>
<dbReference type="AlphaFoldDB" id="A0A345HP04"/>
<accession>A0A345HP04</accession>
<dbReference type="Proteomes" id="UP000253868">
    <property type="component" value="Chromosome"/>
</dbReference>
<name>A0A345HP04_9ACTN</name>